<dbReference type="RefSeq" id="WP_086928955.1">
    <property type="nucleotide sequence ID" value="NZ_CP021363.1"/>
</dbReference>
<geneLocation type="plasmid" evidence="1 2">
    <name>pACP4.1</name>
</geneLocation>
<dbReference type="SUPFAM" id="SSF52540">
    <property type="entry name" value="P-loop containing nucleoside triphosphate hydrolases"/>
    <property type="match status" value="1"/>
</dbReference>
<accession>A0A240UI52</accession>
<evidence type="ECO:0000313" key="2">
    <source>
        <dbReference type="Proteomes" id="UP000194440"/>
    </source>
</evidence>
<dbReference type="AlphaFoldDB" id="A0A240UI52"/>
<dbReference type="OrthoDB" id="9815896at2"/>
<organism evidence="1 2">
    <name type="scientific">Acidovorax carolinensis</name>
    <dbReference type="NCBI Taxonomy" id="553814"/>
    <lineage>
        <taxon>Bacteria</taxon>
        <taxon>Pseudomonadati</taxon>
        <taxon>Pseudomonadota</taxon>
        <taxon>Betaproteobacteria</taxon>
        <taxon>Burkholderiales</taxon>
        <taxon>Comamonadaceae</taxon>
        <taxon>Acidovorax</taxon>
    </lineage>
</organism>
<evidence type="ECO:0000313" key="1">
    <source>
        <dbReference type="EMBL" id="ART61184.1"/>
    </source>
</evidence>
<dbReference type="KEGG" id="acip:CBP36_19660"/>
<name>A0A240UI52_9BURK</name>
<gene>
    <name evidence="1" type="ORF">CBP36_19660</name>
</gene>
<protein>
    <submittedName>
        <fullName evidence="1">Uncharacterized protein</fullName>
    </submittedName>
</protein>
<sequence>MSTNDTANDPFVNLTSDQARQFLLLDIARRFKGIDPEVDARIDAHAEQISGRQGIKFIPATSKSEPRVPMYMEGEPGVGKTAIPRSAAQEFCRIAGLNYVENPPDNYQFGPKDFYFVTVNLSGKNNTMDIGGLPSKGEMGGTQSQRSRASDACEWLLAETESRLRALGGFTKLNISSVDRFEKGGLEAVEVTVLGESDRVDAVLQTVIRQLSQESKKLGAGITLATDGQEPASDRLTLQVKKGATGARLAAYAPVGISADAEYVAEMLPNRRFAMAGKVRFSLFNFDDVANASESVRNVLLEVAQSNRYSGVMDIGNAFVTLSGNMGAEDNTNTQSEQSDAEVTRVFKVRVRDTPGAWARRMAVKYSESGDCLFSAFVHKYGHDDGVFRDSIGDGRTARGIPKPNSRSLENALAKVSPYFMMAKDAGISPTVFSDEIETMVKGTVGPNVSSRYRAFMQSMLTEAIPLADQLLKTGDVNKERVDKHLGSGARSSEQDFGFRFGAALADAYIDRIAFSDEARAGATDESSTRELIADSMDRLSTGLAMVEPATMNYALSRVMARMGGVERLGSDDGSTISLNPSVHLSMAEGFARSVSRNVWPDPKKAETDFLSIVAGTNFAGTPKAAKPVKNKPRP</sequence>
<dbReference type="InterPro" id="IPR027417">
    <property type="entry name" value="P-loop_NTPase"/>
</dbReference>
<keyword evidence="2" id="KW-1185">Reference proteome</keyword>
<proteinExistence type="predicted"/>
<dbReference type="EMBL" id="CP021367">
    <property type="protein sequence ID" value="ART61184.1"/>
    <property type="molecule type" value="Genomic_DNA"/>
</dbReference>
<reference evidence="1" key="1">
    <citation type="submission" date="2017-05" db="EMBL/GenBank/DDBJ databases">
        <title>Polyphasic characterization of four soil-derived phenanthrene-degrading Acidovorax strains and proposal of Acidovorax phenanthrenivorans sp. nov.</title>
        <authorList>
            <person name="Singleton D."/>
            <person name="Lee J."/>
            <person name="Dickey A.N."/>
            <person name="Stroud A."/>
            <person name="Scholl E.H."/>
            <person name="Wright F.A."/>
            <person name="Aitken M.D."/>
        </authorList>
    </citation>
    <scope>NUCLEOTIDE SEQUENCE</scope>
    <source>
        <strain evidence="1">P4</strain>
        <plasmid evidence="1">pACP4.1</plasmid>
    </source>
</reference>
<dbReference type="KEGG" id="acis:CBP35_19615"/>
<keyword evidence="1" id="KW-0614">Plasmid</keyword>
<dbReference type="Proteomes" id="UP000194440">
    <property type="component" value="Plasmid pACP4.1"/>
</dbReference>